<proteinExistence type="predicted"/>
<dbReference type="AlphaFoldDB" id="A0AAW1N3B8"/>
<organism evidence="1 2">
    <name type="scientific">Popillia japonica</name>
    <name type="common">Japanese beetle</name>
    <dbReference type="NCBI Taxonomy" id="7064"/>
    <lineage>
        <taxon>Eukaryota</taxon>
        <taxon>Metazoa</taxon>
        <taxon>Ecdysozoa</taxon>
        <taxon>Arthropoda</taxon>
        <taxon>Hexapoda</taxon>
        <taxon>Insecta</taxon>
        <taxon>Pterygota</taxon>
        <taxon>Neoptera</taxon>
        <taxon>Endopterygota</taxon>
        <taxon>Coleoptera</taxon>
        <taxon>Polyphaga</taxon>
        <taxon>Scarabaeiformia</taxon>
        <taxon>Scarabaeidae</taxon>
        <taxon>Rutelinae</taxon>
        <taxon>Popillia</taxon>
    </lineage>
</organism>
<evidence type="ECO:0000313" key="1">
    <source>
        <dbReference type="EMBL" id="KAK9753691.1"/>
    </source>
</evidence>
<dbReference type="Proteomes" id="UP001458880">
    <property type="component" value="Unassembled WGS sequence"/>
</dbReference>
<evidence type="ECO:0008006" key="3">
    <source>
        <dbReference type="Google" id="ProtNLM"/>
    </source>
</evidence>
<comment type="caution">
    <text evidence="1">The sequence shown here is derived from an EMBL/GenBank/DDBJ whole genome shotgun (WGS) entry which is preliminary data.</text>
</comment>
<name>A0AAW1N3B8_POPJA</name>
<protein>
    <recommendedName>
        <fullName evidence="3">PiggyBac transposable element-derived protein domain-containing protein</fullName>
    </recommendedName>
</protein>
<evidence type="ECO:0000313" key="2">
    <source>
        <dbReference type="Proteomes" id="UP001458880"/>
    </source>
</evidence>
<keyword evidence="2" id="KW-1185">Reference proteome</keyword>
<dbReference type="PANTHER" id="PTHR46599">
    <property type="entry name" value="PIGGYBAC TRANSPOSABLE ELEMENT-DERIVED PROTEIN 4"/>
    <property type="match status" value="1"/>
</dbReference>
<dbReference type="EMBL" id="JASPKY010000011">
    <property type="protein sequence ID" value="KAK9753691.1"/>
    <property type="molecule type" value="Genomic_DNA"/>
</dbReference>
<gene>
    <name evidence="1" type="ORF">QE152_g1813</name>
</gene>
<accession>A0AAW1N3B8</accession>
<reference evidence="1 2" key="1">
    <citation type="journal article" date="2024" name="BMC Genomics">
        <title>De novo assembly and annotation of Popillia japonica's genome with initial clues to its potential as an invasive pest.</title>
        <authorList>
            <person name="Cucini C."/>
            <person name="Boschi S."/>
            <person name="Funari R."/>
            <person name="Cardaioli E."/>
            <person name="Iannotti N."/>
            <person name="Marturano G."/>
            <person name="Paoli F."/>
            <person name="Bruttini M."/>
            <person name="Carapelli A."/>
            <person name="Frati F."/>
            <person name="Nardi F."/>
        </authorList>
    </citation>
    <scope>NUCLEOTIDE SEQUENCE [LARGE SCALE GENOMIC DNA]</scope>
    <source>
        <strain evidence="1">DMR45628</strain>
    </source>
</reference>
<dbReference type="PANTHER" id="PTHR46599:SF3">
    <property type="entry name" value="PIGGYBAC TRANSPOSABLE ELEMENT-DERIVED PROTEIN 4"/>
    <property type="match status" value="1"/>
</dbReference>
<sequence length="220" mass="25399">MKILKNSLLAVSNPRGNLSVDESMVASSGKKRLKQYMPLKPIKKKPIKKLQIGSVNITTWKLRRWWMKLFYHFLDCTIVNLDTYITQNCIRQDEPEPKKLFYHFLDCTIVNLDTYITQNCIRQDEPEPKPRISFRSILVKQLLGDYSGRKAMASWLIVTHKMKETDGLTNTVENPVRLANVGDHLPQSTTSRRCAAGSTEKKPKRSSVECSLCIHYRDVQ</sequence>